<gene>
    <name evidence="1" type="ORF">HNQ80_005081</name>
</gene>
<comment type="caution">
    <text evidence="1">The sequence shown here is derived from an EMBL/GenBank/DDBJ whole genome shotgun (WGS) entry which is preliminary data.</text>
</comment>
<protein>
    <submittedName>
        <fullName evidence="1">Uncharacterized protein</fullName>
    </submittedName>
</protein>
<sequence length="36" mass="4463">FGLLHFLQDLKANVKFSLYFVKFQFHERFLDIKKNM</sequence>
<accession>A0A841KYP3</accession>
<dbReference type="AlphaFoldDB" id="A0A841KYP3"/>
<dbReference type="Proteomes" id="UP000579281">
    <property type="component" value="Unassembled WGS sequence"/>
</dbReference>
<keyword evidence="2" id="KW-1185">Reference proteome</keyword>
<feature type="non-terminal residue" evidence="1">
    <location>
        <position position="1"/>
    </location>
</feature>
<organism evidence="1 2">
    <name type="scientific">Anaerosolibacter carboniphilus</name>
    <dbReference type="NCBI Taxonomy" id="1417629"/>
    <lineage>
        <taxon>Bacteria</taxon>
        <taxon>Bacillati</taxon>
        <taxon>Bacillota</taxon>
        <taxon>Clostridia</taxon>
        <taxon>Peptostreptococcales</taxon>
        <taxon>Thermotaleaceae</taxon>
        <taxon>Anaerosolibacter</taxon>
    </lineage>
</organism>
<reference evidence="1 2" key="1">
    <citation type="submission" date="2020-08" db="EMBL/GenBank/DDBJ databases">
        <title>Genomic Encyclopedia of Type Strains, Phase IV (KMG-IV): sequencing the most valuable type-strain genomes for metagenomic binning, comparative biology and taxonomic classification.</title>
        <authorList>
            <person name="Goeker M."/>
        </authorList>
    </citation>
    <scope>NUCLEOTIDE SEQUENCE [LARGE SCALE GENOMIC DNA]</scope>
    <source>
        <strain evidence="1 2">DSM 103526</strain>
    </source>
</reference>
<name>A0A841KYP3_9FIRM</name>
<dbReference type="EMBL" id="JACHEN010000054">
    <property type="protein sequence ID" value="MBB6218906.1"/>
    <property type="molecule type" value="Genomic_DNA"/>
</dbReference>
<proteinExistence type="predicted"/>
<evidence type="ECO:0000313" key="2">
    <source>
        <dbReference type="Proteomes" id="UP000579281"/>
    </source>
</evidence>
<evidence type="ECO:0000313" key="1">
    <source>
        <dbReference type="EMBL" id="MBB6218906.1"/>
    </source>
</evidence>